<organism evidence="12">
    <name type="scientific">uncultured Desulfobacterium sp</name>
    <dbReference type="NCBI Taxonomy" id="201089"/>
    <lineage>
        <taxon>Bacteria</taxon>
        <taxon>Pseudomonadati</taxon>
        <taxon>Thermodesulfobacteriota</taxon>
        <taxon>Desulfobacteria</taxon>
        <taxon>Desulfobacterales</taxon>
        <taxon>Desulfobacteriaceae</taxon>
        <taxon>Desulfobacterium</taxon>
        <taxon>environmental samples</taxon>
    </lineage>
</organism>
<evidence type="ECO:0000256" key="3">
    <source>
        <dbReference type="ARBA" id="ARBA00022694"/>
    </source>
</evidence>
<dbReference type="AlphaFoldDB" id="E1YLS8"/>
<feature type="site" description="Interaction with tRNA" evidence="9">
    <location>
        <position position="125"/>
    </location>
</feature>
<dbReference type="EC" id="2.8.1.13" evidence="9"/>
<comment type="subcellular location">
    <subcellularLocation>
        <location evidence="9">Cytoplasm</location>
    </subcellularLocation>
</comment>
<dbReference type="Pfam" id="PF20259">
    <property type="entry name" value="tRNA_Me_trans_M"/>
    <property type="match status" value="1"/>
</dbReference>
<dbReference type="EMBL" id="FR695877">
    <property type="protein sequence ID" value="CBX31061.1"/>
    <property type="molecule type" value="Genomic_DNA"/>
</dbReference>
<dbReference type="Gene3D" id="2.30.30.280">
    <property type="entry name" value="Adenine nucleotide alpha hydrolases-like domains"/>
    <property type="match status" value="1"/>
</dbReference>
<dbReference type="InterPro" id="IPR004506">
    <property type="entry name" value="MnmA-like"/>
</dbReference>
<dbReference type="HAMAP" id="MF_00144">
    <property type="entry name" value="tRNA_thiouridyl_MnmA"/>
    <property type="match status" value="1"/>
</dbReference>
<feature type="active site" description="Cysteine persulfide intermediate" evidence="9">
    <location>
        <position position="197"/>
    </location>
</feature>
<feature type="binding site" evidence="9">
    <location>
        <begin position="8"/>
        <end position="15"/>
    </location>
    <ligand>
        <name>ATP</name>
        <dbReference type="ChEBI" id="CHEBI:30616"/>
    </ligand>
</feature>
<keyword evidence="7 9" id="KW-1015">Disulfide bond</keyword>
<gene>
    <name evidence="9" type="primary">mnmA</name>
    <name evidence="12" type="ORF">N47_E45730</name>
</gene>
<dbReference type="Gene3D" id="3.40.50.620">
    <property type="entry name" value="HUPs"/>
    <property type="match status" value="1"/>
</dbReference>
<dbReference type="Pfam" id="PF20258">
    <property type="entry name" value="tRNA_Me_trans_C"/>
    <property type="match status" value="1"/>
</dbReference>
<feature type="active site" description="Nucleophile" evidence="9">
    <location>
        <position position="100"/>
    </location>
</feature>
<comment type="similarity">
    <text evidence="9">Belongs to the MnmA/TRMU family.</text>
</comment>
<keyword evidence="5 9" id="KW-0067">ATP-binding</keyword>
<dbReference type="PANTHER" id="PTHR11933">
    <property type="entry name" value="TRNA 5-METHYLAMINOMETHYL-2-THIOURIDYLATE -METHYLTRANSFERASE"/>
    <property type="match status" value="1"/>
</dbReference>
<comment type="function">
    <text evidence="9">Catalyzes the 2-thiolation of uridine at the wobble position (U34) of tRNA, leading to the formation of s(2)U34.</text>
</comment>
<feature type="binding site" evidence="9">
    <location>
        <position position="124"/>
    </location>
    <ligand>
        <name>ATP</name>
        <dbReference type="ChEBI" id="CHEBI:30616"/>
    </ligand>
</feature>
<keyword evidence="1 9" id="KW-0820">tRNA-binding</keyword>
<evidence type="ECO:0000256" key="5">
    <source>
        <dbReference type="ARBA" id="ARBA00022840"/>
    </source>
</evidence>
<protein>
    <recommendedName>
        <fullName evidence="9">tRNA-specific 2-thiouridylase MnmA</fullName>
        <ecNumber evidence="9">2.8.1.13</ecNumber>
    </recommendedName>
</protein>
<feature type="binding site" evidence="9">
    <location>
        <position position="34"/>
    </location>
    <ligand>
        <name>ATP</name>
        <dbReference type="ChEBI" id="CHEBI:30616"/>
    </ligand>
</feature>
<dbReference type="CDD" id="cd01998">
    <property type="entry name" value="MnmA_TRMU-like"/>
    <property type="match status" value="1"/>
</dbReference>
<evidence type="ECO:0000256" key="8">
    <source>
        <dbReference type="ARBA" id="ARBA00051542"/>
    </source>
</evidence>
<dbReference type="PANTHER" id="PTHR11933:SF5">
    <property type="entry name" value="MITOCHONDRIAL TRNA-SPECIFIC 2-THIOURIDYLASE 1"/>
    <property type="match status" value="1"/>
</dbReference>
<dbReference type="GO" id="GO:0002143">
    <property type="term" value="P:tRNA wobble position uridine thiolation"/>
    <property type="evidence" value="ECO:0007669"/>
    <property type="project" value="TreeGrafter"/>
</dbReference>
<proteinExistence type="inferred from homology"/>
<dbReference type="Pfam" id="PF03054">
    <property type="entry name" value="tRNA_Me_trans"/>
    <property type="match status" value="1"/>
</dbReference>
<dbReference type="InterPro" id="IPR046885">
    <property type="entry name" value="MnmA-like_C"/>
</dbReference>
<reference evidence="12" key="1">
    <citation type="journal article" date="2011" name="Environ. Microbiol.">
        <title>Genomic insights into the metabolic potential of the polycyclic aromatic hydrocarbon degrading sulfate-reducing Deltaproteobacterium N47.</title>
        <authorList>
            <person name="Bergmann F."/>
            <person name="Selesi D."/>
            <person name="Weinmaier T."/>
            <person name="Tischler P."/>
            <person name="Rattei T."/>
            <person name="Meckenstock R.U."/>
        </authorList>
    </citation>
    <scope>NUCLEOTIDE SEQUENCE</scope>
</reference>
<evidence type="ECO:0000256" key="9">
    <source>
        <dbReference type="HAMAP-Rule" id="MF_00144"/>
    </source>
</evidence>
<evidence type="ECO:0000259" key="11">
    <source>
        <dbReference type="Pfam" id="PF20259"/>
    </source>
</evidence>
<feature type="domain" description="tRNA-specific 2-thiouridylase MnmA-like central" evidence="11">
    <location>
        <begin position="206"/>
        <end position="270"/>
    </location>
</feature>
<evidence type="ECO:0000256" key="6">
    <source>
        <dbReference type="ARBA" id="ARBA00022884"/>
    </source>
</evidence>
<dbReference type="GO" id="GO:0005524">
    <property type="term" value="F:ATP binding"/>
    <property type="evidence" value="ECO:0007669"/>
    <property type="project" value="UniProtKB-KW"/>
</dbReference>
<dbReference type="GO" id="GO:0103016">
    <property type="term" value="F:tRNA-uridine 2-sulfurtransferase activity"/>
    <property type="evidence" value="ECO:0007669"/>
    <property type="project" value="UniProtKB-EC"/>
</dbReference>
<dbReference type="InterPro" id="IPR023382">
    <property type="entry name" value="MnmA-like_central_sf"/>
</dbReference>
<feature type="domain" description="tRNA-specific 2-thiouridylase MnmA-like C-terminal" evidence="10">
    <location>
        <begin position="277"/>
        <end position="351"/>
    </location>
</feature>
<evidence type="ECO:0000256" key="7">
    <source>
        <dbReference type="ARBA" id="ARBA00023157"/>
    </source>
</evidence>
<feature type="region of interest" description="Interaction with tRNA" evidence="9">
    <location>
        <begin position="147"/>
        <end position="149"/>
    </location>
</feature>
<dbReference type="GO" id="GO:0005737">
    <property type="term" value="C:cytoplasm"/>
    <property type="evidence" value="ECO:0007669"/>
    <property type="project" value="UniProtKB-SubCell"/>
</dbReference>
<evidence type="ECO:0000256" key="2">
    <source>
        <dbReference type="ARBA" id="ARBA00022679"/>
    </source>
</evidence>
<evidence type="ECO:0000313" key="12">
    <source>
        <dbReference type="EMBL" id="CBX31061.1"/>
    </source>
</evidence>
<dbReference type="InterPro" id="IPR014729">
    <property type="entry name" value="Rossmann-like_a/b/a_fold"/>
</dbReference>
<feature type="disulfide bond" description="Alternate" evidence="9">
    <location>
        <begin position="100"/>
        <end position="197"/>
    </location>
</feature>
<feature type="site" description="Interaction with tRNA" evidence="9">
    <location>
        <position position="335"/>
    </location>
</feature>
<feature type="region of interest" description="Interaction with tRNA" evidence="9">
    <location>
        <begin position="302"/>
        <end position="303"/>
    </location>
</feature>
<dbReference type="InterPro" id="IPR046884">
    <property type="entry name" value="MnmA-like_central"/>
</dbReference>
<keyword evidence="9" id="KW-0963">Cytoplasm</keyword>
<dbReference type="FunFam" id="2.30.30.280:FF:000001">
    <property type="entry name" value="tRNA-specific 2-thiouridylase MnmA"/>
    <property type="match status" value="1"/>
</dbReference>
<accession>E1YLS8</accession>
<evidence type="ECO:0000259" key="10">
    <source>
        <dbReference type="Pfam" id="PF20258"/>
    </source>
</evidence>
<comment type="caution">
    <text evidence="9">Lacks conserved residue(s) required for the propagation of feature annotation.</text>
</comment>
<dbReference type="NCBIfam" id="NF001138">
    <property type="entry name" value="PRK00143.1"/>
    <property type="match status" value="1"/>
</dbReference>
<keyword evidence="4 9" id="KW-0547">Nucleotide-binding</keyword>
<comment type="catalytic activity">
    <reaction evidence="8 9">
        <text>S-sulfanyl-L-cysteinyl-[protein] + uridine(34) in tRNA + AH2 + ATP = 2-thiouridine(34) in tRNA + L-cysteinyl-[protein] + A + AMP + diphosphate + H(+)</text>
        <dbReference type="Rhea" id="RHEA:47032"/>
        <dbReference type="Rhea" id="RHEA-COMP:10131"/>
        <dbReference type="Rhea" id="RHEA-COMP:11726"/>
        <dbReference type="Rhea" id="RHEA-COMP:11727"/>
        <dbReference type="Rhea" id="RHEA-COMP:11728"/>
        <dbReference type="ChEBI" id="CHEBI:13193"/>
        <dbReference type="ChEBI" id="CHEBI:15378"/>
        <dbReference type="ChEBI" id="CHEBI:17499"/>
        <dbReference type="ChEBI" id="CHEBI:29950"/>
        <dbReference type="ChEBI" id="CHEBI:30616"/>
        <dbReference type="ChEBI" id="CHEBI:33019"/>
        <dbReference type="ChEBI" id="CHEBI:61963"/>
        <dbReference type="ChEBI" id="CHEBI:65315"/>
        <dbReference type="ChEBI" id="CHEBI:87170"/>
        <dbReference type="ChEBI" id="CHEBI:456215"/>
        <dbReference type="EC" id="2.8.1.13"/>
    </reaction>
</comment>
<evidence type="ECO:0000256" key="4">
    <source>
        <dbReference type="ARBA" id="ARBA00022741"/>
    </source>
</evidence>
<sequence>MKEKIAIALSGGVDSLVAAYLLKNQGYDVTGIHFITGYEHGKVQDSGKNNPELQKITQLAKQIEINIEFFDCRTQFKQIVINYFTQTYKAGKTPNPCIICNQSIKFGVVLEFAKKIGCTFLATGHYAGKMTGRDGMFHLLKGADTKKDQSYFLSMLSQKQLSCAIFPLYGFTKKEVIRLSEEKGLHPAVQKESQDICFIKDNDYADFLIRETGFSPNDGIIVDINGKRIGNHKGIHQFTVGQRRGINCPAPEPYYVISIDADANSVVVGSKNDLLTKHCKAANINWIAKSYTTELKVCTRIRYRNKEVPSVLFPEPGNCATIEFESPQSAVTPGQCAVFYIGDEVIGGGFIENA</sequence>
<dbReference type="NCBIfam" id="TIGR00420">
    <property type="entry name" value="trmU"/>
    <property type="match status" value="1"/>
</dbReference>
<name>E1YLS8_9BACT</name>
<keyword evidence="2 9" id="KW-0808">Transferase</keyword>
<keyword evidence="6 9" id="KW-0694">RNA-binding</keyword>
<dbReference type="GO" id="GO:0000049">
    <property type="term" value="F:tRNA binding"/>
    <property type="evidence" value="ECO:0007669"/>
    <property type="project" value="UniProtKB-KW"/>
</dbReference>
<dbReference type="SUPFAM" id="SSF52402">
    <property type="entry name" value="Adenine nucleotide alpha hydrolases-like"/>
    <property type="match status" value="1"/>
</dbReference>
<keyword evidence="3 9" id="KW-0819">tRNA processing</keyword>
<evidence type="ECO:0000256" key="1">
    <source>
        <dbReference type="ARBA" id="ARBA00022555"/>
    </source>
</evidence>
<dbReference type="Gene3D" id="2.40.30.10">
    <property type="entry name" value="Translation factors"/>
    <property type="match status" value="1"/>
</dbReference>